<dbReference type="EMBL" id="BAVZ01000002">
    <property type="protein sequence ID" value="GAF06884.1"/>
    <property type="molecule type" value="Genomic_DNA"/>
</dbReference>
<dbReference type="Proteomes" id="UP000019364">
    <property type="component" value="Unassembled WGS sequence"/>
</dbReference>
<evidence type="ECO:0000313" key="1">
    <source>
        <dbReference type="EMBL" id="GAF06884.1"/>
    </source>
</evidence>
<comment type="caution">
    <text evidence="1">The sequence shown here is derived from an EMBL/GenBank/DDBJ whole genome shotgun (WGS) entry which is preliminary data.</text>
</comment>
<name>W7YWX7_9BACL</name>
<proteinExistence type="predicted"/>
<dbReference type="RefSeq" id="WP_036646430.1">
    <property type="nucleotide sequence ID" value="NZ_BAVZ01000002.1"/>
</dbReference>
<accession>W7YWX7</accession>
<dbReference type="STRING" id="1236976.JCM16418_868"/>
<dbReference type="AlphaFoldDB" id="W7YWX7"/>
<sequence>MEFKCDHPYSGSPEILLMRSPRSSVCQKRMELISRQNRRKKERVQLMEDEWAAEEVEWYDNQLEWIRTIHQTCGDTLSWERIRESDPPVRNGVLGRKEAIAAQLYAEYRPNTIQKLLKQDMQTRQAIEEHINLAREEDERDYAAWERFSAFASEVIDGNYSAYLKVIEYLAPLDDLNILGSALEYNVINASVLEVEMDVNSNQVIPKEAKTQHETGIVTSKPLSKKEFFSLKRDYVYGAVLRIAREMFALLPLEVVLIHATDTKMNKLTGQEEYVTLLSAKFDRESLSKVDIEFQSTELIELFKHTPHHVNFNDELGFIPVEKLSIPTL</sequence>
<protein>
    <submittedName>
        <fullName evidence="1">Uncharacterized protein</fullName>
    </submittedName>
</protein>
<gene>
    <name evidence="1" type="ORF">JCM16418_868</name>
</gene>
<reference evidence="1 2" key="1">
    <citation type="journal article" date="2014" name="Genome Announc.">
        <title>Draft Genome Sequence of Paenibacillus pini JCM 16418T, Isolated from the Rhizosphere of Pine Tree.</title>
        <authorList>
            <person name="Yuki M."/>
            <person name="Oshima K."/>
            <person name="Suda W."/>
            <person name="Oshida Y."/>
            <person name="Kitamura K."/>
            <person name="Iida Y."/>
            <person name="Hattori M."/>
            <person name="Ohkuma M."/>
        </authorList>
    </citation>
    <scope>NUCLEOTIDE SEQUENCE [LARGE SCALE GENOMIC DNA]</scope>
    <source>
        <strain evidence="1 2">JCM 16418</strain>
    </source>
</reference>
<dbReference type="eggNOG" id="ENOG502ZBGH">
    <property type="taxonomic scope" value="Bacteria"/>
</dbReference>
<organism evidence="1 2">
    <name type="scientific">Paenibacillus pini JCM 16418</name>
    <dbReference type="NCBI Taxonomy" id="1236976"/>
    <lineage>
        <taxon>Bacteria</taxon>
        <taxon>Bacillati</taxon>
        <taxon>Bacillota</taxon>
        <taxon>Bacilli</taxon>
        <taxon>Bacillales</taxon>
        <taxon>Paenibacillaceae</taxon>
        <taxon>Paenibacillus</taxon>
    </lineage>
</organism>
<dbReference type="OrthoDB" id="983149at2"/>
<keyword evidence="2" id="KW-1185">Reference proteome</keyword>
<evidence type="ECO:0000313" key="2">
    <source>
        <dbReference type="Proteomes" id="UP000019364"/>
    </source>
</evidence>